<evidence type="ECO:0008006" key="4">
    <source>
        <dbReference type="Google" id="ProtNLM"/>
    </source>
</evidence>
<gene>
    <name evidence="2" type="ORF">FCM35_KLT21105</name>
</gene>
<evidence type="ECO:0000256" key="1">
    <source>
        <dbReference type="SAM" id="Phobius"/>
    </source>
</evidence>
<keyword evidence="1" id="KW-0472">Membrane</keyword>
<reference evidence="2" key="1">
    <citation type="submission" date="2020-01" db="EMBL/GenBank/DDBJ databases">
        <title>Genome sequence of Kobresia littledalei, the first chromosome-level genome in the family Cyperaceae.</title>
        <authorList>
            <person name="Qu G."/>
        </authorList>
    </citation>
    <scope>NUCLEOTIDE SEQUENCE</scope>
    <source>
        <strain evidence="2">C.B.Clarke</strain>
        <tissue evidence="2">Leaf</tissue>
    </source>
</reference>
<keyword evidence="1" id="KW-0812">Transmembrane</keyword>
<protein>
    <recommendedName>
        <fullName evidence="4">LAZY1</fullName>
    </recommendedName>
</protein>
<name>A0A833R7G3_9POAL</name>
<sequence>MNWLFHTFYNIYIYVRSVFYLDVSLVILGWMHRKFRQNSSDVFKDFPGAGTCSCLAGRPSLDEPTFHHENNAFPSLSSATFPTPPDYTDISYVTPDLYPSTLLSIGTLGLFPHSFEEEQHDATTDTETLSFAPLDPLQTTETEASEETIDSKDVKEVAAMVEAIAEKAAEATTESDLLAVTAELEKALAAVAAAEEKDGSEKRVSSARPSSGISACPLQGFLFGSPMVDLTAREGEGGKEKRASLGELFMRSRMAELAEEAGDGEELDGGREKGEERWTARIGLKKIIGLRSGSRGSATTADTNNKLQKILQMFHRKVYPETATTRKNKWTGTRTKKCEATKDHIRSISKKKSGEMEPCIANSDISRDTSRNVCTPSFNCCSARSFVELGNHRGSTDLSVNREHWIKTDADYLVLEL</sequence>
<dbReference type="OrthoDB" id="780166at2759"/>
<keyword evidence="3" id="KW-1185">Reference proteome</keyword>
<dbReference type="GO" id="GO:0009630">
    <property type="term" value="P:gravitropism"/>
    <property type="evidence" value="ECO:0007669"/>
    <property type="project" value="InterPro"/>
</dbReference>
<comment type="caution">
    <text evidence="2">The sequence shown here is derived from an EMBL/GenBank/DDBJ whole genome shotgun (WGS) entry which is preliminary data.</text>
</comment>
<dbReference type="AlphaFoldDB" id="A0A833R7G3"/>
<dbReference type="PANTHER" id="PTHR34959">
    <property type="entry name" value="PROTEIN LAZY 1"/>
    <property type="match status" value="1"/>
</dbReference>
<organism evidence="2 3">
    <name type="scientific">Carex littledalei</name>
    <dbReference type="NCBI Taxonomy" id="544730"/>
    <lineage>
        <taxon>Eukaryota</taxon>
        <taxon>Viridiplantae</taxon>
        <taxon>Streptophyta</taxon>
        <taxon>Embryophyta</taxon>
        <taxon>Tracheophyta</taxon>
        <taxon>Spermatophyta</taxon>
        <taxon>Magnoliopsida</taxon>
        <taxon>Liliopsida</taxon>
        <taxon>Poales</taxon>
        <taxon>Cyperaceae</taxon>
        <taxon>Cyperoideae</taxon>
        <taxon>Cariceae</taxon>
        <taxon>Carex</taxon>
        <taxon>Carex subgen. Euthyceras</taxon>
    </lineage>
</organism>
<dbReference type="Proteomes" id="UP000623129">
    <property type="component" value="Unassembled WGS sequence"/>
</dbReference>
<evidence type="ECO:0000313" key="2">
    <source>
        <dbReference type="EMBL" id="KAF3334501.1"/>
    </source>
</evidence>
<keyword evidence="1" id="KW-1133">Transmembrane helix</keyword>
<accession>A0A833R7G3</accession>
<feature type="transmembrane region" description="Helical" evidence="1">
    <location>
        <begin position="12"/>
        <end position="31"/>
    </location>
</feature>
<dbReference type="EMBL" id="SWLB01000009">
    <property type="protein sequence ID" value="KAF3334501.1"/>
    <property type="molecule type" value="Genomic_DNA"/>
</dbReference>
<evidence type="ECO:0000313" key="3">
    <source>
        <dbReference type="Proteomes" id="UP000623129"/>
    </source>
</evidence>
<dbReference type="PANTHER" id="PTHR34959:SF3">
    <property type="entry name" value="PROTEIN LAZY 1"/>
    <property type="match status" value="1"/>
</dbReference>
<dbReference type="InterPro" id="IPR038928">
    <property type="entry name" value="LAZY1"/>
</dbReference>
<dbReference type="GO" id="GO:2000012">
    <property type="term" value="P:regulation of auxin polar transport"/>
    <property type="evidence" value="ECO:0007669"/>
    <property type="project" value="InterPro"/>
</dbReference>
<proteinExistence type="predicted"/>